<dbReference type="AlphaFoldDB" id="A0A812MN26"/>
<dbReference type="EMBL" id="CAJNJA010011389">
    <property type="protein sequence ID" value="CAE7271751.1"/>
    <property type="molecule type" value="Genomic_DNA"/>
</dbReference>
<accession>A0A812MN26</accession>
<evidence type="ECO:0000313" key="2">
    <source>
        <dbReference type="EMBL" id="CAE7271751.1"/>
    </source>
</evidence>
<comment type="caution">
    <text evidence="2">The sequence shown here is derived from an EMBL/GenBank/DDBJ whole genome shotgun (WGS) entry which is preliminary data.</text>
</comment>
<organism evidence="2 3">
    <name type="scientific">Symbiodinium necroappetens</name>
    <dbReference type="NCBI Taxonomy" id="1628268"/>
    <lineage>
        <taxon>Eukaryota</taxon>
        <taxon>Sar</taxon>
        <taxon>Alveolata</taxon>
        <taxon>Dinophyceae</taxon>
        <taxon>Suessiales</taxon>
        <taxon>Symbiodiniaceae</taxon>
        <taxon>Symbiodinium</taxon>
    </lineage>
</organism>
<protein>
    <submittedName>
        <fullName evidence="2">Uncharacterized protein</fullName>
    </submittedName>
</protein>
<evidence type="ECO:0000256" key="1">
    <source>
        <dbReference type="SAM" id="MobiDB-lite"/>
    </source>
</evidence>
<evidence type="ECO:0000313" key="3">
    <source>
        <dbReference type="Proteomes" id="UP000601435"/>
    </source>
</evidence>
<gene>
    <name evidence="2" type="ORF">SNEC2469_LOCUS6521</name>
</gene>
<proteinExistence type="predicted"/>
<feature type="region of interest" description="Disordered" evidence="1">
    <location>
        <begin position="376"/>
        <end position="531"/>
    </location>
</feature>
<keyword evidence="3" id="KW-1185">Reference proteome</keyword>
<reference evidence="2" key="1">
    <citation type="submission" date="2021-02" db="EMBL/GenBank/DDBJ databases">
        <authorList>
            <person name="Dougan E. K."/>
            <person name="Rhodes N."/>
            <person name="Thang M."/>
            <person name="Chan C."/>
        </authorList>
    </citation>
    <scope>NUCLEOTIDE SEQUENCE</scope>
</reference>
<dbReference type="OrthoDB" id="429381at2759"/>
<sequence length="531" mass="56612">MHAGGSRRLGIAAKTHPKALCRYEGLVLKSAAIGPFDFEVWLYSDGRILYLLEEFPTTNLTALEGIQVGAQPATGAKALSIGSSLPWSSGAPLAVSLTPWFMLRENGNTVIAPNQSVTISFAFERQADLAGWLHFYAEKSIGIWHPRRNVRFTQRLFRHMWILSTWDGGLHSGSCAGGFVRRRNRTCMGSDGLEYNDSYCVGTCMDLDPVHNWDYPTRHAWSDGYNNRCEDYHALAFCTPTGYGTRWESWWGKFVDWTTQGLDAGEACCLCGGGTYAPELPPTEEKCPSVNCPANSNGTSVLHGCICNAGYAGAINASADYPYFTGTCATVACPKYSSGAHVAAGCTCDYGYIGIIVATSADPFYEGVCVATTTTSSTSRTDTTSTATFTSSTGTSTTSRSTTATSRTVTTSTATATRTTSATQTSTTSTTSISQTRTRTTATLSTTTSTFTGSSSRTATSTTSTSQTNTITTVTLSTTASRTSSTSSSSSTSTWTNSTTTTTATRTTTLFSRTPKPLNPNTLTPLTPNPT</sequence>
<dbReference type="Proteomes" id="UP000601435">
    <property type="component" value="Unassembled WGS sequence"/>
</dbReference>
<name>A0A812MN26_9DINO</name>